<dbReference type="GO" id="GO:0020037">
    <property type="term" value="F:heme binding"/>
    <property type="evidence" value="ECO:0007669"/>
    <property type="project" value="InterPro"/>
</dbReference>
<protein>
    <recommendedName>
        <fullName evidence="9">Pisatin demethylase</fullName>
    </recommendedName>
</protein>
<keyword evidence="3" id="KW-0479">Metal-binding</keyword>
<proteinExistence type="inferred from homology"/>
<dbReference type="InterPro" id="IPR001128">
    <property type="entry name" value="Cyt_P450"/>
</dbReference>
<evidence type="ECO:0000256" key="1">
    <source>
        <dbReference type="ARBA" id="ARBA00001971"/>
    </source>
</evidence>
<gene>
    <name evidence="7" type="ORF">AYL99_05322</name>
</gene>
<dbReference type="InterPro" id="IPR036396">
    <property type="entry name" value="Cyt_P450_sf"/>
</dbReference>
<feature type="transmembrane region" description="Helical" evidence="6">
    <location>
        <begin position="6"/>
        <end position="27"/>
    </location>
</feature>
<sequence>MDFFPSFSYLLAALLAAYCLHCIRIAFRPGLRKLPGPWSARFSRLYRLSLVAGSDGPRRYRDVHEAYGPMVRVGPNHVSVADPAEIPVIYGIKSKFVKVNRLFFRTRSSRGMPTGGKNMGTLLTVSKKTTTRTEFYNTMSPCVFTEREPLAHRNLKRPVAQLFGMTNMRNYEPYADECTAIFINAMRDLEDQPIELSVWVQWDAFDVIASMTFQHRFGFLEELRDITEEEIARYDTKEGARKGRTDFLAQLREKEAKDGKIPSPPPPGDTNATGEGIAGSDTTAASLRACFYYLVKTPRAHEKLGAEIDEAERREELSTYISYEQCLKLPYLFLLGQAVMKEAVRLHPGVALPLERYVPPEGATIGDVYLPGGTSVGITGPVVHMDKAVYGNDVEGFRPERWLGASPD</sequence>
<dbReference type="OrthoDB" id="3934656at2759"/>
<dbReference type="AlphaFoldDB" id="A0A178ZKJ2"/>
<dbReference type="RefSeq" id="XP_018693687.1">
    <property type="nucleotide sequence ID" value="XM_018836834.1"/>
</dbReference>
<evidence type="ECO:0008006" key="9">
    <source>
        <dbReference type="Google" id="ProtNLM"/>
    </source>
</evidence>
<keyword evidence="8" id="KW-1185">Reference proteome</keyword>
<dbReference type="EMBL" id="LVYI01000004">
    <property type="protein sequence ID" value="OAP60320.1"/>
    <property type="molecule type" value="Genomic_DNA"/>
</dbReference>
<keyword evidence="4" id="KW-0408">Iron</keyword>
<dbReference type="Gene3D" id="1.10.630.10">
    <property type="entry name" value="Cytochrome P450"/>
    <property type="match status" value="1"/>
</dbReference>
<comment type="similarity">
    <text evidence="2">Belongs to the cytochrome P450 family.</text>
</comment>
<dbReference type="Pfam" id="PF00067">
    <property type="entry name" value="p450"/>
    <property type="match status" value="2"/>
</dbReference>
<comment type="cofactor">
    <cofactor evidence="1">
        <name>heme</name>
        <dbReference type="ChEBI" id="CHEBI:30413"/>
    </cofactor>
</comment>
<dbReference type="InterPro" id="IPR050121">
    <property type="entry name" value="Cytochrome_P450_monoxygenase"/>
</dbReference>
<evidence type="ECO:0000256" key="4">
    <source>
        <dbReference type="ARBA" id="ARBA00023004"/>
    </source>
</evidence>
<keyword evidence="6" id="KW-0472">Membrane</keyword>
<dbReference type="GO" id="GO:0016705">
    <property type="term" value="F:oxidoreductase activity, acting on paired donors, with incorporation or reduction of molecular oxygen"/>
    <property type="evidence" value="ECO:0007669"/>
    <property type="project" value="InterPro"/>
</dbReference>
<dbReference type="GO" id="GO:0005506">
    <property type="term" value="F:iron ion binding"/>
    <property type="evidence" value="ECO:0007669"/>
    <property type="project" value="InterPro"/>
</dbReference>
<keyword evidence="6" id="KW-1133">Transmembrane helix</keyword>
<dbReference type="Proteomes" id="UP000078343">
    <property type="component" value="Unassembled WGS sequence"/>
</dbReference>
<reference evidence="7 8" key="1">
    <citation type="submission" date="2016-04" db="EMBL/GenBank/DDBJ databases">
        <title>Draft genome of Fonsecaea erecta CBS 125763.</title>
        <authorList>
            <person name="Weiss V.A."/>
            <person name="Vicente V.A."/>
            <person name="Raittz R.T."/>
            <person name="Moreno L.F."/>
            <person name="De Souza E.M."/>
            <person name="Pedrosa F.O."/>
            <person name="Steffens M.B."/>
            <person name="Faoro H."/>
            <person name="Tadra-Sfeir M.Z."/>
            <person name="Najafzadeh M.J."/>
            <person name="Felipe M.S."/>
            <person name="Teixeira M."/>
            <person name="Sun J."/>
            <person name="Xi L."/>
            <person name="Gomes R."/>
            <person name="De Azevedo C.M."/>
            <person name="Salgado C.G."/>
            <person name="Da Silva M.B."/>
            <person name="Nascimento M.F."/>
            <person name="Queiroz-Telles F."/>
            <person name="Attili D.S."/>
            <person name="Gorbushina A."/>
        </authorList>
    </citation>
    <scope>NUCLEOTIDE SEQUENCE [LARGE SCALE GENOMIC DNA]</scope>
    <source>
        <strain evidence="7 8">CBS 125763</strain>
    </source>
</reference>
<accession>A0A178ZKJ2</accession>
<comment type="caution">
    <text evidence="7">The sequence shown here is derived from an EMBL/GenBank/DDBJ whole genome shotgun (WGS) entry which is preliminary data.</text>
</comment>
<name>A0A178ZKJ2_9EURO</name>
<dbReference type="GeneID" id="30009490"/>
<dbReference type="PANTHER" id="PTHR24305">
    <property type="entry name" value="CYTOCHROME P450"/>
    <property type="match status" value="1"/>
</dbReference>
<evidence type="ECO:0000256" key="5">
    <source>
        <dbReference type="SAM" id="MobiDB-lite"/>
    </source>
</evidence>
<organism evidence="7 8">
    <name type="scientific">Fonsecaea erecta</name>
    <dbReference type="NCBI Taxonomy" id="1367422"/>
    <lineage>
        <taxon>Eukaryota</taxon>
        <taxon>Fungi</taxon>
        <taxon>Dikarya</taxon>
        <taxon>Ascomycota</taxon>
        <taxon>Pezizomycotina</taxon>
        <taxon>Eurotiomycetes</taxon>
        <taxon>Chaetothyriomycetidae</taxon>
        <taxon>Chaetothyriales</taxon>
        <taxon>Herpotrichiellaceae</taxon>
        <taxon>Fonsecaea</taxon>
    </lineage>
</organism>
<dbReference type="PANTHER" id="PTHR24305:SF232">
    <property type="entry name" value="P450, PUTATIVE (EUROFUNG)-RELATED"/>
    <property type="match status" value="1"/>
</dbReference>
<dbReference type="STRING" id="1367422.A0A178ZKJ2"/>
<dbReference type="GO" id="GO:0004497">
    <property type="term" value="F:monooxygenase activity"/>
    <property type="evidence" value="ECO:0007669"/>
    <property type="project" value="InterPro"/>
</dbReference>
<evidence type="ECO:0000256" key="3">
    <source>
        <dbReference type="ARBA" id="ARBA00022723"/>
    </source>
</evidence>
<keyword evidence="6" id="KW-0812">Transmembrane</keyword>
<evidence type="ECO:0000313" key="7">
    <source>
        <dbReference type="EMBL" id="OAP60320.1"/>
    </source>
</evidence>
<evidence type="ECO:0000256" key="2">
    <source>
        <dbReference type="ARBA" id="ARBA00010617"/>
    </source>
</evidence>
<evidence type="ECO:0000313" key="8">
    <source>
        <dbReference type="Proteomes" id="UP000078343"/>
    </source>
</evidence>
<evidence type="ECO:0000256" key="6">
    <source>
        <dbReference type="SAM" id="Phobius"/>
    </source>
</evidence>
<dbReference type="SUPFAM" id="SSF48264">
    <property type="entry name" value="Cytochrome P450"/>
    <property type="match status" value="1"/>
</dbReference>
<feature type="region of interest" description="Disordered" evidence="5">
    <location>
        <begin position="254"/>
        <end position="279"/>
    </location>
</feature>